<gene>
    <name evidence="7" type="ORF">P879_00929</name>
</gene>
<evidence type="ECO:0000256" key="4">
    <source>
        <dbReference type="ARBA" id="ARBA00023136"/>
    </source>
</evidence>
<organism evidence="7 8">
    <name type="scientific">Paragonimus westermani</name>
    <dbReference type="NCBI Taxonomy" id="34504"/>
    <lineage>
        <taxon>Eukaryota</taxon>
        <taxon>Metazoa</taxon>
        <taxon>Spiralia</taxon>
        <taxon>Lophotrochozoa</taxon>
        <taxon>Platyhelminthes</taxon>
        <taxon>Trematoda</taxon>
        <taxon>Digenea</taxon>
        <taxon>Plagiorchiida</taxon>
        <taxon>Troglotremata</taxon>
        <taxon>Troglotrematidae</taxon>
        <taxon>Paragonimus</taxon>
    </lineage>
</organism>
<keyword evidence="2 5" id="KW-0812">Transmembrane</keyword>
<proteinExistence type="predicted"/>
<feature type="transmembrane region" description="Helical" evidence="5">
    <location>
        <begin position="237"/>
        <end position="258"/>
    </location>
</feature>
<dbReference type="PANTHER" id="PTHR11814">
    <property type="entry name" value="SULFATE TRANSPORTER"/>
    <property type="match status" value="1"/>
</dbReference>
<comment type="caution">
    <text evidence="7">The sequence shown here is derived from an EMBL/GenBank/DDBJ whole genome shotgun (WGS) entry which is preliminary data.</text>
</comment>
<evidence type="ECO:0000313" key="7">
    <source>
        <dbReference type="EMBL" id="KAF8572410.1"/>
    </source>
</evidence>
<protein>
    <recommendedName>
        <fullName evidence="6">SLC26A/SulP transporter domain-containing protein</fullName>
    </recommendedName>
</protein>
<feature type="transmembrane region" description="Helical" evidence="5">
    <location>
        <begin position="407"/>
        <end position="427"/>
    </location>
</feature>
<dbReference type="AlphaFoldDB" id="A0A8T0DXW5"/>
<sequence length="511" mass="56158">MDLRVDPSRNSLEAQLDCEPVSLPYLSSAKCNQEESTPQVERRRILLNRFVLTTDDLESAIVQSNAHKTSLCSRLKNQCHEVCTPRSCVRCGYTCLKHSLPCIDTVVNYRWRSDFLTDLFSGLTVGVMNVPQGMAYSMLAGLPPVYGLYVSFISPLLYAFLGRCPQLSLGTFAVVSILLSEPIKRLCDEIVKSSSGNGTISYVGFIPVCYVPDVVDMPTGDRMIEQEAEKLFDIRPLVAFTLTFLVGIVQVAIGLFRLGSLTCYMAPPMVDGFVTGSAFHVLTSQISSLFGIKRVAKGNGIGSLFMVYVNLLKYISETNLMTLAISSVSITFLLTVKLLLEPMLKECVRFQLPLPSELILVILGTVSSQYLQLQSRYNVTVVGYIAEGMPEFSPPSWNLMPRMFTDAVVIGFTSTFLTISLVKMFSLKNRQIINYNHELTALGVITVGASLFSSFAPSGSVSRSMVCEGAGAKTPLNGIASSILVVFVLLFLGPYFSVTPTVSKRFYDEVT</sequence>
<accession>A0A8T0DXW5</accession>
<dbReference type="Proteomes" id="UP000699462">
    <property type="component" value="Unassembled WGS sequence"/>
</dbReference>
<dbReference type="OrthoDB" id="288203at2759"/>
<reference evidence="7 8" key="1">
    <citation type="submission" date="2019-07" db="EMBL/GenBank/DDBJ databases">
        <title>Annotation for the trematode Paragonimus westermani.</title>
        <authorList>
            <person name="Choi Y.-J."/>
        </authorList>
    </citation>
    <scope>NUCLEOTIDE SEQUENCE [LARGE SCALE GENOMIC DNA]</scope>
    <source>
        <strain evidence="7">180907_Pwestermani</strain>
    </source>
</reference>
<evidence type="ECO:0000256" key="5">
    <source>
        <dbReference type="SAM" id="Phobius"/>
    </source>
</evidence>
<dbReference type="GO" id="GO:0016020">
    <property type="term" value="C:membrane"/>
    <property type="evidence" value="ECO:0007669"/>
    <property type="project" value="UniProtKB-SubCell"/>
</dbReference>
<feature type="transmembrane region" description="Helical" evidence="5">
    <location>
        <begin position="439"/>
        <end position="456"/>
    </location>
</feature>
<evidence type="ECO:0000313" key="8">
    <source>
        <dbReference type="Proteomes" id="UP000699462"/>
    </source>
</evidence>
<dbReference type="InterPro" id="IPR011547">
    <property type="entry name" value="SLC26A/SulP_dom"/>
</dbReference>
<comment type="subcellular location">
    <subcellularLocation>
        <location evidence="1">Membrane</location>
        <topology evidence="1">Multi-pass membrane protein</topology>
    </subcellularLocation>
</comment>
<dbReference type="Pfam" id="PF00916">
    <property type="entry name" value="Sulfate_transp"/>
    <property type="match status" value="1"/>
</dbReference>
<dbReference type="EMBL" id="JTDF01000043">
    <property type="protein sequence ID" value="KAF8572410.1"/>
    <property type="molecule type" value="Genomic_DNA"/>
</dbReference>
<feature type="transmembrane region" description="Helical" evidence="5">
    <location>
        <begin position="145"/>
        <end position="161"/>
    </location>
</feature>
<feature type="transmembrane region" description="Helical" evidence="5">
    <location>
        <begin position="476"/>
        <end position="496"/>
    </location>
</feature>
<name>A0A8T0DXW5_9TREM</name>
<evidence type="ECO:0000256" key="1">
    <source>
        <dbReference type="ARBA" id="ARBA00004141"/>
    </source>
</evidence>
<evidence type="ECO:0000256" key="2">
    <source>
        <dbReference type="ARBA" id="ARBA00022692"/>
    </source>
</evidence>
<dbReference type="GO" id="GO:0055085">
    <property type="term" value="P:transmembrane transport"/>
    <property type="evidence" value="ECO:0007669"/>
    <property type="project" value="InterPro"/>
</dbReference>
<keyword evidence="8" id="KW-1185">Reference proteome</keyword>
<feature type="domain" description="SLC26A/SulP transporter" evidence="6">
    <location>
        <begin position="115"/>
        <end position="502"/>
    </location>
</feature>
<keyword evidence="3 5" id="KW-1133">Transmembrane helix</keyword>
<keyword evidence="4 5" id="KW-0472">Membrane</keyword>
<evidence type="ECO:0000256" key="3">
    <source>
        <dbReference type="ARBA" id="ARBA00022989"/>
    </source>
</evidence>
<dbReference type="InterPro" id="IPR001902">
    <property type="entry name" value="SLC26A/SulP_fam"/>
</dbReference>
<feature type="transmembrane region" description="Helical" evidence="5">
    <location>
        <begin position="321"/>
        <end position="340"/>
    </location>
</feature>
<evidence type="ECO:0000259" key="6">
    <source>
        <dbReference type="Pfam" id="PF00916"/>
    </source>
</evidence>